<dbReference type="Gene3D" id="3.40.50.1820">
    <property type="entry name" value="alpha/beta hydrolase"/>
    <property type="match status" value="1"/>
</dbReference>
<comment type="similarity">
    <text evidence="1">Belongs to the AB hydrolase superfamily.</text>
</comment>
<evidence type="ECO:0000313" key="5">
    <source>
        <dbReference type="EMBL" id="EFJ30254.1"/>
    </source>
</evidence>
<dbReference type="eggNOG" id="ENOG502QQIJ">
    <property type="taxonomic scope" value="Eukaryota"/>
</dbReference>
<dbReference type="HOGENOM" id="CLU_020336_30_0_1"/>
<evidence type="ECO:0000313" key="4">
    <source>
        <dbReference type="EMBL" id="EFJ24879.1"/>
    </source>
</evidence>
<dbReference type="OrthoDB" id="408373at2759"/>
<dbReference type="GO" id="GO:0016787">
    <property type="term" value="F:hydrolase activity"/>
    <property type="evidence" value="ECO:0007669"/>
    <property type="project" value="UniProtKB-KW"/>
</dbReference>
<dbReference type="KEGG" id="smo:SELMODRAFT_267235"/>
<protein>
    <recommendedName>
        <fullName evidence="3">AB hydrolase-1 domain-containing protein</fullName>
    </recommendedName>
</protein>
<accession>D8RD57</accession>
<dbReference type="EMBL" id="GL377588">
    <property type="protein sequence ID" value="EFJ24879.1"/>
    <property type="molecule type" value="Genomic_DNA"/>
</dbReference>
<dbReference type="KEGG" id="smo:SELMODRAFT_149517"/>
<dbReference type="Gramene" id="EFJ30254">
    <property type="protein sequence ID" value="EFJ30254"/>
    <property type="gene ID" value="SELMODRAFT_267235"/>
</dbReference>
<reference evidence="5 6" key="1">
    <citation type="journal article" date="2011" name="Science">
        <title>The Selaginella genome identifies genetic changes associated with the evolution of vascular plants.</title>
        <authorList>
            <person name="Banks J.A."/>
            <person name="Nishiyama T."/>
            <person name="Hasebe M."/>
            <person name="Bowman J.L."/>
            <person name="Gribskov M."/>
            <person name="dePamphilis C."/>
            <person name="Albert V.A."/>
            <person name="Aono N."/>
            <person name="Aoyama T."/>
            <person name="Ambrose B.A."/>
            <person name="Ashton N.W."/>
            <person name="Axtell M.J."/>
            <person name="Barker E."/>
            <person name="Barker M.S."/>
            <person name="Bennetzen J.L."/>
            <person name="Bonawitz N.D."/>
            <person name="Chapple C."/>
            <person name="Cheng C."/>
            <person name="Correa L.G."/>
            <person name="Dacre M."/>
            <person name="DeBarry J."/>
            <person name="Dreyer I."/>
            <person name="Elias M."/>
            <person name="Engstrom E.M."/>
            <person name="Estelle M."/>
            <person name="Feng L."/>
            <person name="Finet C."/>
            <person name="Floyd S.K."/>
            <person name="Frommer W.B."/>
            <person name="Fujita T."/>
            <person name="Gramzow L."/>
            <person name="Gutensohn M."/>
            <person name="Harholt J."/>
            <person name="Hattori M."/>
            <person name="Heyl A."/>
            <person name="Hirai T."/>
            <person name="Hiwatashi Y."/>
            <person name="Ishikawa M."/>
            <person name="Iwata M."/>
            <person name="Karol K.G."/>
            <person name="Koehler B."/>
            <person name="Kolukisaoglu U."/>
            <person name="Kubo M."/>
            <person name="Kurata T."/>
            <person name="Lalonde S."/>
            <person name="Li K."/>
            <person name="Li Y."/>
            <person name="Litt A."/>
            <person name="Lyons E."/>
            <person name="Manning G."/>
            <person name="Maruyama T."/>
            <person name="Michael T.P."/>
            <person name="Mikami K."/>
            <person name="Miyazaki S."/>
            <person name="Morinaga S."/>
            <person name="Murata T."/>
            <person name="Mueller-Roeber B."/>
            <person name="Nelson D.R."/>
            <person name="Obara M."/>
            <person name="Oguri Y."/>
            <person name="Olmstead R.G."/>
            <person name="Onodera N."/>
            <person name="Petersen B.L."/>
            <person name="Pils B."/>
            <person name="Prigge M."/>
            <person name="Rensing S.A."/>
            <person name="Riano-Pachon D.M."/>
            <person name="Roberts A.W."/>
            <person name="Sato Y."/>
            <person name="Scheller H.V."/>
            <person name="Schulz B."/>
            <person name="Schulz C."/>
            <person name="Shakirov E.V."/>
            <person name="Shibagaki N."/>
            <person name="Shinohara N."/>
            <person name="Shippen D.E."/>
            <person name="Soerensen I."/>
            <person name="Sotooka R."/>
            <person name="Sugimoto N."/>
            <person name="Sugita M."/>
            <person name="Sumikawa N."/>
            <person name="Tanurdzic M."/>
            <person name="Theissen G."/>
            <person name="Ulvskov P."/>
            <person name="Wakazuki S."/>
            <person name="Weng J.K."/>
            <person name="Willats W.W."/>
            <person name="Wipf D."/>
            <person name="Wolf P.G."/>
            <person name="Yang L."/>
            <person name="Zimmer A.D."/>
            <person name="Zhu Q."/>
            <person name="Mitros T."/>
            <person name="Hellsten U."/>
            <person name="Loque D."/>
            <person name="Otillar R."/>
            <person name="Salamov A."/>
            <person name="Schmutz J."/>
            <person name="Shapiro H."/>
            <person name="Lindquist E."/>
            <person name="Lucas S."/>
            <person name="Rokhsar D."/>
            <person name="Grigoriev I.V."/>
        </authorList>
    </citation>
    <scope>NUCLEOTIDE SEQUENCE [LARGE SCALE GENOMIC DNA]</scope>
</reference>
<proteinExistence type="inferred from homology"/>
<dbReference type="InParanoid" id="D8RD57"/>
<dbReference type="Proteomes" id="UP000001514">
    <property type="component" value="Unassembled WGS sequence"/>
</dbReference>
<dbReference type="SUPFAM" id="SSF53474">
    <property type="entry name" value="alpha/beta-Hydrolases"/>
    <property type="match status" value="1"/>
</dbReference>
<dbReference type="SMR" id="D8RD57"/>
<dbReference type="OMA" id="RYINDAG"/>
<dbReference type="EMBL" id="GL377576">
    <property type="protein sequence ID" value="EFJ30254.1"/>
    <property type="molecule type" value="Genomic_DNA"/>
</dbReference>
<dbReference type="Gramene" id="EFJ24879">
    <property type="protein sequence ID" value="EFJ24879"/>
    <property type="gene ID" value="SELMODRAFT_149517"/>
</dbReference>
<sequence>MSTMAKIHNVRILGQGRELVVLSHGFGASQGAWEGLLPHLLPRYSVLLYDLRGHGGATSDDDFDASRYRSMEGFAEDLIAILSELQLGKCLYVGHSMSGLIGCLAAAARPDLFSKLVLLGASPRYINDAGYEGGFEQQDVDELLAAIKRDHASWLQGFAPAALGPEASEECIQRYMAFLSVVKPDFMLLIAETIFKSDLRKVLSLVTVPCHVIQTKEDFAVPQAVAKYLHQQLGGELEILDARGHLPHVTHPQILAPVLTRLLSEE</sequence>
<evidence type="ECO:0000313" key="6">
    <source>
        <dbReference type="Proteomes" id="UP000001514"/>
    </source>
</evidence>
<dbReference type="InterPro" id="IPR029058">
    <property type="entry name" value="AB_hydrolase_fold"/>
</dbReference>
<dbReference type="AlphaFoldDB" id="D8RD57"/>
<dbReference type="PANTHER" id="PTHR43039">
    <property type="entry name" value="ESTERASE-RELATED"/>
    <property type="match status" value="1"/>
</dbReference>
<keyword evidence="6" id="KW-1185">Reference proteome</keyword>
<keyword evidence="2" id="KW-0378">Hydrolase</keyword>
<dbReference type="InterPro" id="IPR000073">
    <property type="entry name" value="AB_hydrolase_1"/>
</dbReference>
<gene>
    <name evidence="4" type="ORF">SELMODRAFT_149517</name>
    <name evidence="5" type="ORF">SELMODRAFT_267235</name>
</gene>
<dbReference type="Pfam" id="PF12697">
    <property type="entry name" value="Abhydrolase_6"/>
    <property type="match status" value="1"/>
</dbReference>
<dbReference type="FunFam" id="3.40.50.1820:FF:000042">
    <property type="entry name" value="probable strigolactone esterase DAD2"/>
    <property type="match status" value="1"/>
</dbReference>
<feature type="domain" description="AB hydrolase-1" evidence="3">
    <location>
        <begin position="20"/>
        <end position="256"/>
    </location>
</feature>
<organism evidence="6">
    <name type="scientific">Selaginella moellendorffii</name>
    <name type="common">Spikemoss</name>
    <dbReference type="NCBI Taxonomy" id="88036"/>
    <lineage>
        <taxon>Eukaryota</taxon>
        <taxon>Viridiplantae</taxon>
        <taxon>Streptophyta</taxon>
        <taxon>Embryophyta</taxon>
        <taxon>Tracheophyta</taxon>
        <taxon>Lycopodiopsida</taxon>
        <taxon>Selaginellales</taxon>
        <taxon>Selaginellaceae</taxon>
        <taxon>Selaginella</taxon>
    </lineage>
</organism>
<dbReference type="STRING" id="88036.D8RD57"/>
<evidence type="ECO:0000256" key="1">
    <source>
        <dbReference type="ARBA" id="ARBA00008645"/>
    </source>
</evidence>
<evidence type="ECO:0000259" key="3">
    <source>
        <dbReference type="Pfam" id="PF12697"/>
    </source>
</evidence>
<name>D8RD57_SELML</name>
<evidence type="ECO:0000256" key="2">
    <source>
        <dbReference type="ARBA" id="ARBA00022801"/>
    </source>
</evidence>